<comment type="caution">
    <text evidence="2">The sequence shown here is derived from an EMBL/GenBank/DDBJ whole genome shotgun (WGS) entry which is preliminary data.</text>
</comment>
<gene>
    <name evidence="2" type="ORF">PPRIM_AZ9-3.1.T0080299</name>
</gene>
<feature type="domain" description="Cyclic nucleotide-binding" evidence="1">
    <location>
        <begin position="164"/>
        <end position="235"/>
    </location>
</feature>
<dbReference type="CDD" id="cd00038">
    <property type="entry name" value="CAP_ED"/>
    <property type="match status" value="1"/>
</dbReference>
<dbReference type="InterPro" id="IPR000595">
    <property type="entry name" value="cNMP-bd_dom"/>
</dbReference>
<organism evidence="2 3">
    <name type="scientific">Paramecium primaurelia</name>
    <dbReference type="NCBI Taxonomy" id="5886"/>
    <lineage>
        <taxon>Eukaryota</taxon>
        <taxon>Sar</taxon>
        <taxon>Alveolata</taxon>
        <taxon>Ciliophora</taxon>
        <taxon>Intramacronucleata</taxon>
        <taxon>Oligohymenophorea</taxon>
        <taxon>Peniculida</taxon>
        <taxon>Parameciidae</taxon>
        <taxon>Paramecium</taxon>
    </lineage>
</organism>
<dbReference type="Proteomes" id="UP000688137">
    <property type="component" value="Unassembled WGS sequence"/>
</dbReference>
<evidence type="ECO:0000313" key="3">
    <source>
        <dbReference type="Proteomes" id="UP000688137"/>
    </source>
</evidence>
<reference evidence="2" key="1">
    <citation type="submission" date="2021-01" db="EMBL/GenBank/DDBJ databases">
        <authorList>
            <consortium name="Genoscope - CEA"/>
            <person name="William W."/>
        </authorList>
    </citation>
    <scope>NUCLEOTIDE SEQUENCE</scope>
</reference>
<dbReference type="PANTHER" id="PTHR23011">
    <property type="entry name" value="CYCLIC NUCLEOTIDE-BINDING DOMAIN CONTAINING PROTEIN"/>
    <property type="match status" value="1"/>
</dbReference>
<dbReference type="EMBL" id="CAJJDM010000004">
    <property type="protein sequence ID" value="CAD8044733.1"/>
    <property type="molecule type" value="Genomic_DNA"/>
</dbReference>
<protein>
    <recommendedName>
        <fullName evidence="1">Cyclic nucleotide-binding domain-containing protein</fullName>
    </recommendedName>
</protein>
<feature type="domain" description="Cyclic nucleotide-binding" evidence="1">
    <location>
        <begin position="256"/>
        <end position="358"/>
    </location>
</feature>
<evidence type="ECO:0000259" key="1">
    <source>
        <dbReference type="PROSITE" id="PS50042"/>
    </source>
</evidence>
<name>A0A8S1JQB1_PARPR</name>
<dbReference type="PROSITE" id="PS50042">
    <property type="entry name" value="CNMP_BINDING_3"/>
    <property type="match status" value="2"/>
</dbReference>
<proteinExistence type="predicted"/>
<sequence>MNENLNFQKLLNNHLNPTMDNLQVIYSKLQQLQYFNSFIEKNLKGTQRESLLYLCGKFKMEHFKGGEVIFKEGDKSNDKLYIIFNGKVALIKQRPQQQQMIQQNIDKSPENHKYLQQQQTLSIKPVLLKTEKTQTKITTLTSGTNFFKQIAFSKKFADKMKANIVQGQTNEKVQITQQEIQEMSDKFGETVRILKRGDGFGDRALIENVPRALTACAYTEDLFLLILKKDDFDLIRQQFIQQMKEKKSLIFTKFPVQGDYSSKQLEQLAYSFDVEQFQKNCVITKDGQHKKSFYLIQFGDILLEKVINDQLVKICILTKGQLLGEEIAMNEDGCCEYNAIVLSNEATLMVIHKLEFLQKFPEECKQWVKQEYLRKTKFRTIFQTSNLISVNKINQPKFTAVKQYIEVKYNPKKIRSKEREDKMDIGTIVEEKNFIYQLKYQSDPEKDAGSALFGNDLYQSPKLGFTPKYEHPNNIAITSFKKKYLYKLCKKKRTHLFLSTPPLTARTIINYQTINSDRLSKHKHTFSTGIYSNTPGPSLSPINMNSREIM</sequence>
<dbReference type="PANTHER" id="PTHR23011:SF28">
    <property type="entry name" value="CYCLIC NUCLEOTIDE-BINDING DOMAIN CONTAINING PROTEIN"/>
    <property type="match status" value="1"/>
</dbReference>
<evidence type="ECO:0000313" key="2">
    <source>
        <dbReference type="EMBL" id="CAD8044733.1"/>
    </source>
</evidence>
<dbReference type="Pfam" id="PF00027">
    <property type="entry name" value="cNMP_binding"/>
    <property type="match status" value="1"/>
</dbReference>
<dbReference type="AlphaFoldDB" id="A0A8S1JQB1"/>
<keyword evidence="3" id="KW-1185">Reference proteome</keyword>
<dbReference type="OMA" id="ADKMKAN"/>
<accession>A0A8S1JQB1</accession>